<feature type="chain" id="PRO_5046655412" evidence="13">
    <location>
        <begin position="29"/>
        <end position="655"/>
    </location>
</feature>
<comment type="similarity">
    <text evidence="2">Belongs to the TonB-dependent receptor family. Hemoglobin/haptoglobin binding protein subfamily.</text>
</comment>
<evidence type="ECO:0000256" key="4">
    <source>
        <dbReference type="ARBA" id="ARBA00022452"/>
    </source>
</evidence>
<dbReference type="EMBL" id="BMQW01000006">
    <property type="protein sequence ID" value="GGP91237.1"/>
    <property type="molecule type" value="Genomic_DNA"/>
</dbReference>
<gene>
    <name evidence="16" type="ORF">GCM10009410_26670</name>
</gene>
<evidence type="ECO:0000256" key="13">
    <source>
        <dbReference type="SAM" id="SignalP"/>
    </source>
</evidence>
<dbReference type="Pfam" id="PF00593">
    <property type="entry name" value="TonB_dep_Rec_b-barrel"/>
    <property type="match status" value="1"/>
</dbReference>
<dbReference type="InterPro" id="IPR039426">
    <property type="entry name" value="TonB-dep_rcpt-like"/>
</dbReference>
<evidence type="ECO:0000256" key="5">
    <source>
        <dbReference type="ARBA" id="ARBA00022692"/>
    </source>
</evidence>
<evidence type="ECO:0000259" key="14">
    <source>
        <dbReference type="Pfam" id="PF00593"/>
    </source>
</evidence>
<name>A0ABQ2QQH7_9GAMM</name>
<dbReference type="InterPro" id="IPR036942">
    <property type="entry name" value="Beta-barrel_TonB_sf"/>
</dbReference>
<dbReference type="Gene3D" id="2.170.130.10">
    <property type="entry name" value="TonB-dependent receptor, plug domain"/>
    <property type="match status" value="1"/>
</dbReference>
<dbReference type="PROSITE" id="PS52016">
    <property type="entry name" value="TONB_DEPENDENT_REC_3"/>
    <property type="match status" value="1"/>
</dbReference>
<keyword evidence="5 11" id="KW-0812">Transmembrane</keyword>
<evidence type="ECO:0000256" key="10">
    <source>
        <dbReference type="ARBA" id="ARBA00023237"/>
    </source>
</evidence>
<keyword evidence="7 12" id="KW-0798">TonB box</keyword>
<dbReference type="InterPro" id="IPR037066">
    <property type="entry name" value="Plug_dom_sf"/>
</dbReference>
<keyword evidence="6 13" id="KW-0732">Signal</keyword>
<feature type="domain" description="TonB-dependent receptor-like beta-barrel" evidence="14">
    <location>
        <begin position="267"/>
        <end position="629"/>
    </location>
</feature>
<dbReference type="RefSeq" id="WP_229777108.1">
    <property type="nucleotide sequence ID" value="NZ_BMQW01000006.1"/>
</dbReference>
<keyword evidence="9 16" id="KW-0675">Receptor</keyword>
<dbReference type="PANTHER" id="PTHR30069">
    <property type="entry name" value="TONB-DEPENDENT OUTER MEMBRANE RECEPTOR"/>
    <property type="match status" value="1"/>
</dbReference>
<evidence type="ECO:0000259" key="15">
    <source>
        <dbReference type="Pfam" id="PF07715"/>
    </source>
</evidence>
<keyword evidence="10 11" id="KW-0998">Cell outer membrane</keyword>
<evidence type="ECO:0000256" key="8">
    <source>
        <dbReference type="ARBA" id="ARBA00023136"/>
    </source>
</evidence>
<evidence type="ECO:0000256" key="7">
    <source>
        <dbReference type="ARBA" id="ARBA00023077"/>
    </source>
</evidence>
<dbReference type="CDD" id="cd01347">
    <property type="entry name" value="ligand_gated_channel"/>
    <property type="match status" value="1"/>
</dbReference>
<evidence type="ECO:0000256" key="3">
    <source>
        <dbReference type="ARBA" id="ARBA00022448"/>
    </source>
</evidence>
<dbReference type="Gene3D" id="2.40.170.20">
    <property type="entry name" value="TonB-dependent receptor, beta-barrel domain"/>
    <property type="match status" value="1"/>
</dbReference>
<comment type="subcellular location">
    <subcellularLocation>
        <location evidence="1 11">Cell outer membrane</location>
        <topology evidence="1 11">Multi-pass membrane protein</topology>
    </subcellularLocation>
</comment>
<evidence type="ECO:0000313" key="17">
    <source>
        <dbReference type="Proteomes" id="UP000654004"/>
    </source>
</evidence>
<evidence type="ECO:0000256" key="12">
    <source>
        <dbReference type="RuleBase" id="RU003357"/>
    </source>
</evidence>
<keyword evidence="3 11" id="KW-0813">Transport</keyword>
<evidence type="ECO:0000256" key="11">
    <source>
        <dbReference type="PROSITE-ProRule" id="PRU01360"/>
    </source>
</evidence>
<evidence type="ECO:0000313" key="16">
    <source>
        <dbReference type="EMBL" id="GGP91237.1"/>
    </source>
</evidence>
<keyword evidence="8 11" id="KW-0472">Membrane</keyword>
<accession>A0ABQ2QQH7</accession>
<protein>
    <submittedName>
        <fullName evidence="16">TonB-dependent receptor</fullName>
    </submittedName>
</protein>
<feature type="domain" description="TonB-dependent receptor plug" evidence="15">
    <location>
        <begin position="56"/>
        <end position="156"/>
    </location>
</feature>
<comment type="caution">
    <text evidence="16">The sequence shown here is derived from an EMBL/GenBank/DDBJ whole genome shotgun (WGS) entry which is preliminary data.</text>
</comment>
<keyword evidence="17" id="KW-1185">Reference proteome</keyword>
<feature type="signal peptide" evidence="13">
    <location>
        <begin position="1"/>
        <end position="28"/>
    </location>
</feature>
<organism evidence="16 17">
    <name type="scientific">Shewanella ulleungensis</name>
    <dbReference type="NCBI Taxonomy" id="2282699"/>
    <lineage>
        <taxon>Bacteria</taxon>
        <taxon>Pseudomonadati</taxon>
        <taxon>Pseudomonadota</taxon>
        <taxon>Gammaproteobacteria</taxon>
        <taxon>Alteromonadales</taxon>
        <taxon>Shewanellaceae</taxon>
        <taxon>Shewanella</taxon>
    </lineage>
</organism>
<sequence length="655" mass="72692">MNQINPTRTSLRLSLLSIAILTSFSSMADDIERDPLLKIQEVIVVKGQSVSAVEASMTHWSISRDDIEASGAQSLDKVLKNVPGIYVRVGGQGTPRVDIRGFKARHVIYLINGVPANDAEDGQFDPSVIPTSLIESIEVSVGPSSVLYGPGGAGGVINIITREGDMEPSSSGNLEFSENDTANGNINVAGSGSNWQGFMSYNHQQTDGFPMSSDYDDTEEQIGDTRLNADKTLDNVYAQGSYFVSNDTMITGNINYNSASWGKPSSDGTGSSKVKYERIDDFDSMVVQLGIAHKFSQSLVFRGFGYHNESDTVDVVYKSSDYDDIKSSQDSTSTVQGANLQLIKDMFDYGMLTTSLISEQQRWESTSATSGSDSSDQFDKEAWLHTFAAEYQYQSDDLYGMTLGLAAHNHEQDKGNDDNYSGQLSGYWSVSDNSKLHAGIARKVRFPSLTNLYSQSSGNEDLTPEESAHIELGFKQGLAYQTEFDVTGFYTEADDYIAKDDDSIYQNLGDYKFKGIDFYVKNQYFDNLMLTVSYSYLDSEALDDDNISELEYRPKNQYRFQGQYQFNVGLKVSLDIEHITDQIFYTSEKISGNTVSVQNELDSYTLIDLNLSQPIFGDNLDAYIRATNLLDENYYQSEALPQAGRQVFVGINWQL</sequence>
<evidence type="ECO:0000256" key="9">
    <source>
        <dbReference type="ARBA" id="ARBA00023170"/>
    </source>
</evidence>
<evidence type="ECO:0000256" key="6">
    <source>
        <dbReference type="ARBA" id="ARBA00022729"/>
    </source>
</evidence>
<dbReference type="InterPro" id="IPR012910">
    <property type="entry name" value="Plug_dom"/>
</dbReference>
<keyword evidence="4 11" id="KW-1134">Transmembrane beta strand</keyword>
<dbReference type="Proteomes" id="UP000654004">
    <property type="component" value="Unassembled WGS sequence"/>
</dbReference>
<dbReference type="SUPFAM" id="SSF56935">
    <property type="entry name" value="Porins"/>
    <property type="match status" value="1"/>
</dbReference>
<evidence type="ECO:0000256" key="2">
    <source>
        <dbReference type="ARBA" id="ARBA00008143"/>
    </source>
</evidence>
<dbReference type="PANTHER" id="PTHR30069:SF29">
    <property type="entry name" value="HEMOGLOBIN AND HEMOGLOBIN-HAPTOGLOBIN-BINDING PROTEIN 1-RELATED"/>
    <property type="match status" value="1"/>
</dbReference>
<dbReference type="InterPro" id="IPR000531">
    <property type="entry name" value="Beta-barrel_TonB"/>
</dbReference>
<reference evidence="17" key="1">
    <citation type="journal article" date="2019" name="Int. J. Syst. Evol. Microbiol.">
        <title>The Global Catalogue of Microorganisms (GCM) 10K type strain sequencing project: providing services to taxonomists for standard genome sequencing and annotation.</title>
        <authorList>
            <consortium name="The Broad Institute Genomics Platform"/>
            <consortium name="The Broad Institute Genome Sequencing Center for Infectious Disease"/>
            <person name="Wu L."/>
            <person name="Ma J."/>
        </authorList>
    </citation>
    <scope>NUCLEOTIDE SEQUENCE [LARGE SCALE GENOMIC DNA]</scope>
    <source>
        <strain evidence="17">JCM 32305</strain>
    </source>
</reference>
<evidence type="ECO:0000256" key="1">
    <source>
        <dbReference type="ARBA" id="ARBA00004571"/>
    </source>
</evidence>
<dbReference type="Pfam" id="PF07715">
    <property type="entry name" value="Plug"/>
    <property type="match status" value="1"/>
</dbReference>
<proteinExistence type="inferred from homology"/>